<sequence length="500" mass="55730">MSIEKYDLVVLGSGPAGFSAAMRAIDFGKSVCLIEAQHLGGAGIMNGALTSKAMWELSRDYSIASSVMRGYRASGLNVDYKQVQKTIMQAAKQKQLQMLSQIETYAEPHEEFGNITLKHGWGRFIDSHTVEIKSENHTEQIYGENFIIATGSRPRPMPDVEIDQERIIDSEGVMNLKEFPERMIIIGSGIIGCEFATIFSNYNQTEVHLLDRQHKVIPYEDDDLSGFVSKNLENNGVIIHHTANLRCIRKRPDFLEVVLDYQDGHSKVIEVDVALVAIGRIPNLDNIGLENVGIDRTERGFLNINEVCATDDFKACNIFAAGDVSGHAQLYSVGELQGRYIVEALYGNLEYPLDYSNMSTLMFFKPEVAAVGLNEKACQKRGIPYKVATYSNSLVNRAVAMRAVDGFIKIIVSDDGKDRILGMRAAGPQASTLITSIAYQITQKGTLKDIRQNVHPHPSISEGVQECLRVFEEKSIYKPKAFPDLIKLKSWKPEKVKETQ</sequence>
<dbReference type="InterPro" id="IPR023753">
    <property type="entry name" value="FAD/NAD-binding_dom"/>
</dbReference>
<dbReference type="PRINTS" id="PR00411">
    <property type="entry name" value="PNDRDTASEI"/>
</dbReference>
<dbReference type="Gene3D" id="3.30.390.30">
    <property type="match status" value="1"/>
</dbReference>
<keyword evidence="4" id="KW-0274">FAD</keyword>
<evidence type="ECO:0000259" key="6">
    <source>
        <dbReference type="Pfam" id="PF02852"/>
    </source>
</evidence>
<evidence type="ECO:0000259" key="7">
    <source>
        <dbReference type="Pfam" id="PF07992"/>
    </source>
</evidence>
<reference evidence="8 9" key="1">
    <citation type="submission" date="2018-12" db="EMBL/GenBank/DDBJ databases">
        <title>Marinifilum JC070 sp. nov., a marine bacterium isolated from Yongle Blue Hole in the South China Sea.</title>
        <authorList>
            <person name="Fu T."/>
        </authorList>
    </citation>
    <scope>NUCLEOTIDE SEQUENCE [LARGE SCALE GENOMIC DNA]</scope>
    <source>
        <strain evidence="8 9">JC070</strain>
    </source>
</reference>
<dbReference type="Pfam" id="PF02852">
    <property type="entry name" value="Pyr_redox_dim"/>
    <property type="match status" value="1"/>
</dbReference>
<evidence type="ECO:0000256" key="2">
    <source>
        <dbReference type="ARBA" id="ARBA00007532"/>
    </source>
</evidence>
<evidence type="ECO:0000313" key="9">
    <source>
        <dbReference type="Proteomes" id="UP000732105"/>
    </source>
</evidence>
<gene>
    <name evidence="8" type="ORF">ELS83_13100</name>
</gene>
<name>A0ABX1WXY7_9BACT</name>
<protein>
    <submittedName>
        <fullName evidence="8">NAD(P)/FAD-dependent oxidoreductase</fullName>
    </submittedName>
</protein>
<dbReference type="InterPro" id="IPR001100">
    <property type="entry name" value="Pyr_nuc-diS_OxRdtase"/>
</dbReference>
<dbReference type="PRINTS" id="PR00368">
    <property type="entry name" value="FADPNR"/>
</dbReference>
<feature type="domain" description="Pyridine nucleotide-disulphide oxidoreductase dimerisation" evidence="6">
    <location>
        <begin position="359"/>
        <end position="466"/>
    </location>
</feature>
<dbReference type="InterPro" id="IPR036188">
    <property type="entry name" value="FAD/NAD-bd_sf"/>
</dbReference>
<dbReference type="RefSeq" id="WP_171596029.1">
    <property type="nucleotide sequence ID" value="NZ_RZNH01000022.1"/>
</dbReference>
<organism evidence="8 9">
    <name type="scientific">Marinifilum caeruleilacunae</name>
    <dbReference type="NCBI Taxonomy" id="2499076"/>
    <lineage>
        <taxon>Bacteria</taxon>
        <taxon>Pseudomonadati</taxon>
        <taxon>Bacteroidota</taxon>
        <taxon>Bacteroidia</taxon>
        <taxon>Marinilabiliales</taxon>
        <taxon>Marinifilaceae</taxon>
    </lineage>
</organism>
<dbReference type="InterPro" id="IPR016156">
    <property type="entry name" value="FAD/NAD-linked_Rdtase_dimer_sf"/>
</dbReference>
<evidence type="ECO:0000256" key="5">
    <source>
        <dbReference type="ARBA" id="ARBA00023027"/>
    </source>
</evidence>
<dbReference type="SUPFAM" id="SSF51905">
    <property type="entry name" value="FAD/NAD(P)-binding domain"/>
    <property type="match status" value="1"/>
</dbReference>
<evidence type="ECO:0000256" key="4">
    <source>
        <dbReference type="ARBA" id="ARBA00022827"/>
    </source>
</evidence>
<proteinExistence type="inferred from homology"/>
<dbReference type="Proteomes" id="UP000732105">
    <property type="component" value="Unassembled WGS sequence"/>
</dbReference>
<dbReference type="PIRSF" id="PIRSF000350">
    <property type="entry name" value="Mercury_reductase_MerA"/>
    <property type="match status" value="1"/>
</dbReference>
<comment type="similarity">
    <text evidence="2">Belongs to the class-I pyridine nucleotide-disulfide oxidoreductase family.</text>
</comment>
<evidence type="ECO:0000256" key="1">
    <source>
        <dbReference type="ARBA" id="ARBA00001974"/>
    </source>
</evidence>
<dbReference type="PANTHER" id="PTHR22912:SF103">
    <property type="entry name" value="DEHYDROGENASE, PUTATIVE-RELATED"/>
    <property type="match status" value="1"/>
</dbReference>
<keyword evidence="5" id="KW-0520">NAD</keyword>
<comment type="cofactor">
    <cofactor evidence="1">
        <name>FAD</name>
        <dbReference type="ChEBI" id="CHEBI:57692"/>
    </cofactor>
</comment>
<dbReference type="Pfam" id="PF07992">
    <property type="entry name" value="Pyr_redox_2"/>
    <property type="match status" value="1"/>
</dbReference>
<comment type="caution">
    <text evidence="8">The sequence shown here is derived from an EMBL/GenBank/DDBJ whole genome shotgun (WGS) entry which is preliminary data.</text>
</comment>
<keyword evidence="3" id="KW-0285">Flavoprotein</keyword>
<dbReference type="EMBL" id="RZNH01000022">
    <property type="protein sequence ID" value="NOU60754.1"/>
    <property type="molecule type" value="Genomic_DNA"/>
</dbReference>
<keyword evidence="9" id="KW-1185">Reference proteome</keyword>
<evidence type="ECO:0000256" key="3">
    <source>
        <dbReference type="ARBA" id="ARBA00022630"/>
    </source>
</evidence>
<evidence type="ECO:0000313" key="8">
    <source>
        <dbReference type="EMBL" id="NOU60754.1"/>
    </source>
</evidence>
<dbReference type="Gene3D" id="3.50.50.60">
    <property type="entry name" value="FAD/NAD(P)-binding domain"/>
    <property type="match status" value="2"/>
</dbReference>
<dbReference type="SUPFAM" id="SSF55424">
    <property type="entry name" value="FAD/NAD-linked reductases, dimerisation (C-terminal) domain"/>
    <property type="match status" value="1"/>
</dbReference>
<accession>A0ABX1WXY7</accession>
<dbReference type="PANTHER" id="PTHR22912">
    <property type="entry name" value="DISULFIDE OXIDOREDUCTASE"/>
    <property type="match status" value="1"/>
</dbReference>
<dbReference type="InterPro" id="IPR004099">
    <property type="entry name" value="Pyr_nucl-diS_OxRdtase_dimer"/>
</dbReference>
<dbReference type="InterPro" id="IPR050151">
    <property type="entry name" value="Class-I_Pyr_Nuc-Dis_Oxidored"/>
</dbReference>
<feature type="domain" description="FAD/NAD(P)-binding" evidence="7">
    <location>
        <begin position="6"/>
        <end position="338"/>
    </location>
</feature>